<dbReference type="InterPro" id="IPR029044">
    <property type="entry name" value="Nucleotide-diphossugar_trans"/>
</dbReference>
<sequence>MKINTSIVIYKHNFEDLKPTLHSLESSDLVGKIILIDNDQSEWAIKYNHPKVIYMKSGGNFGFGYGHNIAIQKFASESDFFLICNPDINFDVSQFERLIQFAETRTEGLFLPKIVYENGENQYGARLLPSPLNLFTRRFSAILAHKLDQKYLLKALPLDKPSFVPYLSGCFMLFRSECLIDLKGFDERFFMYMEDIDISRRCAEKYGNVYYPLAHIVHQHEQASYKSKQLLQAHLKSAIQYFNKWGWFYDKNREQLNSKCLNQF</sequence>
<dbReference type="RefSeq" id="WP_092690511.1">
    <property type="nucleotide sequence ID" value="NZ_FNPK01000012.1"/>
</dbReference>
<dbReference type="EMBL" id="FNPK01000012">
    <property type="protein sequence ID" value="SDY50173.1"/>
    <property type="molecule type" value="Genomic_DNA"/>
</dbReference>
<dbReference type="STRING" id="595670.SAMN05421643_11226"/>
<protein>
    <recommendedName>
        <fullName evidence="1">Glycosyltransferase 2-like domain-containing protein</fullName>
    </recommendedName>
</protein>
<dbReference type="PANTHER" id="PTHR43179">
    <property type="entry name" value="RHAMNOSYLTRANSFERASE WBBL"/>
    <property type="match status" value="1"/>
</dbReference>
<evidence type="ECO:0000313" key="3">
    <source>
        <dbReference type="Proteomes" id="UP000199035"/>
    </source>
</evidence>
<dbReference type="AlphaFoldDB" id="A0A1H3KDL3"/>
<evidence type="ECO:0000313" key="2">
    <source>
        <dbReference type="EMBL" id="SDY50173.1"/>
    </source>
</evidence>
<dbReference type="SUPFAM" id="SSF53448">
    <property type="entry name" value="Nucleotide-diphospho-sugar transferases"/>
    <property type="match status" value="1"/>
</dbReference>
<dbReference type="Proteomes" id="UP000199035">
    <property type="component" value="Unassembled WGS sequence"/>
</dbReference>
<dbReference type="Pfam" id="PF00535">
    <property type="entry name" value="Glycos_transf_2"/>
    <property type="match status" value="1"/>
</dbReference>
<evidence type="ECO:0000259" key="1">
    <source>
        <dbReference type="Pfam" id="PF00535"/>
    </source>
</evidence>
<feature type="domain" description="Glycosyltransferase 2-like" evidence="1">
    <location>
        <begin position="8"/>
        <end position="166"/>
    </location>
</feature>
<dbReference type="Gene3D" id="3.90.550.10">
    <property type="entry name" value="Spore Coat Polysaccharide Biosynthesis Protein SpsA, Chain A"/>
    <property type="match status" value="1"/>
</dbReference>
<accession>A0A1H3KDL3</accession>
<gene>
    <name evidence="2" type="ORF">SAMN05421643_11226</name>
</gene>
<dbReference type="InterPro" id="IPR001173">
    <property type="entry name" value="Glyco_trans_2-like"/>
</dbReference>
<name>A0A1H3KDL3_9GAMM</name>
<proteinExistence type="predicted"/>
<reference evidence="3" key="1">
    <citation type="submission" date="2016-10" db="EMBL/GenBank/DDBJ databases">
        <authorList>
            <person name="Varghese N."/>
            <person name="Submissions S."/>
        </authorList>
    </citation>
    <scope>NUCLEOTIDE SEQUENCE [LARGE SCALE GENOMIC DNA]</scope>
    <source>
        <strain evidence="3">ANC 5109</strain>
    </source>
</reference>
<keyword evidence="3" id="KW-1185">Reference proteome</keyword>
<organism evidence="2 3">
    <name type="scientific">Acinetobacter kyonggiensis</name>
    <dbReference type="NCBI Taxonomy" id="595670"/>
    <lineage>
        <taxon>Bacteria</taxon>
        <taxon>Pseudomonadati</taxon>
        <taxon>Pseudomonadota</taxon>
        <taxon>Gammaproteobacteria</taxon>
        <taxon>Moraxellales</taxon>
        <taxon>Moraxellaceae</taxon>
        <taxon>Acinetobacter</taxon>
    </lineage>
</organism>
<dbReference type="PANTHER" id="PTHR43179:SF10">
    <property type="entry name" value="GLYCOSYL TRANSFERASE"/>
    <property type="match status" value="1"/>
</dbReference>